<evidence type="ECO:0000259" key="7">
    <source>
        <dbReference type="Pfam" id="PF07195"/>
    </source>
</evidence>
<name>A0A072N2H6_9GAMM</name>
<dbReference type="RefSeq" id="WP_036130949.1">
    <property type="nucleotide sequence ID" value="NZ_ANIE01000005.1"/>
</dbReference>
<gene>
    <name evidence="8" type="ORF">D777_02035</name>
</gene>
<dbReference type="GO" id="GO:0071973">
    <property type="term" value="P:bacterial-type flagellum-dependent cell motility"/>
    <property type="evidence" value="ECO:0007669"/>
    <property type="project" value="TreeGrafter"/>
</dbReference>
<keyword evidence="8" id="KW-0969">Cilium</keyword>
<dbReference type="PANTHER" id="PTHR30288">
    <property type="entry name" value="FLAGELLAR CAP/ASSEMBLY PROTEIN FLID"/>
    <property type="match status" value="1"/>
</dbReference>
<comment type="similarity">
    <text evidence="1 5">Belongs to the FliD family.</text>
</comment>
<dbReference type="STRING" id="1137280.D777_02035"/>
<keyword evidence="9" id="KW-1185">Reference proteome</keyword>
<dbReference type="PATRIC" id="fig|1137280.3.peg.1850"/>
<dbReference type="InterPro" id="IPR010809">
    <property type="entry name" value="FliD_C"/>
</dbReference>
<evidence type="ECO:0000313" key="9">
    <source>
        <dbReference type="Proteomes" id="UP000035057"/>
    </source>
</evidence>
<feature type="domain" description="Flagellar hook-associated protein 2 C-terminal" evidence="7">
    <location>
        <begin position="223"/>
        <end position="452"/>
    </location>
</feature>
<evidence type="ECO:0000259" key="6">
    <source>
        <dbReference type="Pfam" id="PF02465"/>
    </source>
</evidence>
<organism evidence="8 9">
    <name type="scientific">Marinobacter nitratireducens</name>
    <dbReference type="NCBI Taxonomy" id="1137280"/>
    <lineage>
        <taxon>Bacteria</taxon>
        <taxon>Pseudomonadati</taxon>
        <taxon>Pseudomonadota</taxon>
        <taxon>Gammaproteobacteria</taxon>
        <taxon>Pseudomonadales</taxon>
        <taxon>Marinobacteraceae</taxon>
        <taxon>Marinobacter</taxon>
    </lineage>
</organism>
<comment type="caution">
    <text evidence="8">The sequence shown here is derived from an EMBL/GenBank/DDBJ whole genome shotgun (WGS) entry which is preliminary data.</text>
</comment>
<keyword evidence="4 5" id="KW-0975">Bacterial flagellum</keyword>
<comment type="function">
    <text evidence="5">Required for morphogenesis and for the elongation of the flagellar filament by facilitating polymerization of the flagellin monomers at the tip of growing filament. Forms a capping structure, which prevents flagellin subunits (transported through the central channel of the flagellum) from leaking out without polymerization at the distal end.</text>
</comment>
<protein>
    <recommendedName>
        <fullName evidence="5">Flagellar hook-associated protein 2</fullName>
        <shortName evidence="5">HAP2</shortName>
    </recommendedName>
    <alternativeName>
        <fullName evidence="5">Flagellar cap protein</fullName>
    </alternativeName>
</protein>
<dbReference type="EMBL" id="ANIE01000005">
    <property type="protein sequence ID" value="KEF31686.1"/>
    <property type="molecule type" value="Genomic_DNA"/>
</dbReference>
<accession>A0A072N2H6</accession>
<evidence type="ECO:0000256" key="3">
    <source>
        <dbReference type="ARBA" id="ARBA00023054"/>
    </source>
</evidence>
<reference evidence="8 9" key="1">
    <citation type="submission" date="2012-12" db="EMBL/GenBank/DDBJ databases">
        <title>Genome assembly of Marinobacter sp. AK21.</title>
        <authorList>
            <person name="Khatri I."/>
            <person name="Kumar R."/>
            <person name="Vaidya B."/>
            <person name="Subramanian S."/>
            <person name="Pinnaka A."/>
        </authorList>
    </citation>
    <scope>NUCLEOTIDE SEQUENCE [LARGE SCALE GENOMIC DNA]</scope>
    <source>
        <strain evidence="8 9">AK21</strain>
    </source>
</reference>
<evidence type="ECO:0000256" key="5">
    <source>
        <dbReference type="RuleBase" id="RU362066"/>
    </source>
</evidence>
<feature type="domain" description="Flagellar hook-associated protein 2 N-terminal" evidence="6">
    <location>
        <begin position="11"/>
        <end position="108"/>
    </location>
</feature>
<dbReference type="AlphaFoldDB" id="A0A072N2H6"/>
<keyword evidence="3 5" id="KW-0175">Coiled coil</keyword>
<keyword evidence="5" id="KW-0964">Secreted</keyword>
<dbReference type="InterPro" id="IPR040026">
    <property type="entry name" value="FliD"/>
</dbReference>
<keyword evidence="8" id="KW-0966">Cell projection</keyword>
<evidence type="ECO:0000256" key="2">
    <source>
        <dbReference type="ARBA" id="ARBA00011255"/>
    </source>
</evidence>
<dbReference type="Pfam" id="PF02465">
    <property type="entry name" value="FliD_N"/>
    <property type="match status" value="1"/>
</dbReference>
<feature type="coiled-coil region" evidence="5">
    <location>
        <begin position="593"/>
        <end position="620"/>
    </location>
</feature>
<dbReference type="GO" id="GO:0009421">
    <property type="term" value="C:bacterial-type flagellum filament cap"/>
    <property type="evidence" value="ECO:0007669"/>
    <property type="project" value="InterPro"/>
</dbReference>
<dbReference type="GO" id="GO:0005576">
    <property type="term" value="C:extracellular region"/>
    <property type="evidence" value="ECO:0007669"/>
    <property type="project" value="UniProtKB-SubCell"/>
</dbReference>
<dbReference type="OrthoDB" id="9810816at2"/>
<keyword evidence="8" id="KW-0282">Flagellum</keyword>
<comment type="subunit">
    <text evidence="2 5">Homopentamer.</text>
</comment>
<dbReference type="InterPro" id="IPR003481">
    <property type="entry name" value="FliD_N"/>
</dbReference>
<sequence>MASISSLGIGSGVLNADLVDQLVNAERAPTENRLDSRTQQAQTLISAYGTLKSAVTELRLPLRQLSAADNLKAFSASSSNEDVEVTVDSTKASRGTYTVNVLGLAQSQSLASTTFADRDATSVGTGTLTISAGDESATLTIDGTNNTLQGLANEINEAGIGVSAGVVDTGSGYRLVLSSEETGEANSISISATDDDGVNDDASGLSQFVFDATTQNMQETVAAKDASVEINGIAITRSTNTFDNVIDGLSFEAKAEGVTSTVKVEQDFGAVTDRVAAFVDKFNALQATIKGLAGYDAESGVGGLLSGDSAIRSIQSQLRNVLTRVVPGLENAGIRTLADVGITTDYETGGLTLDRSKFEEQLKSNPDDVTALFAEQGRATNSNVEFLSSGSDTTRGQYSVNITQAATQGGVAGDSALADGVVIDSTNDEIEFTVDGSTNFTIQLTQQTYATAEDLVAEIQSQFDNNTALNAADQSVKVGLDGSGALTFTSTSYGSSSNVSIMSAENGATFGISAKTGTLGNDVAGTVNGQAATGDGQVLTVTGTGGAKGMQLRIAGNTDGALGQINFVEGIGEQAVNLVTDIVGVDGLLESKTDSLTRDLERIQEERVRLDERIASYRERLVSQFTAADSLISQLNSTGNYLTQQLAALAPQNNRDN</sequence>
<evidence type="ECO:0000256" key="4">
    <source>
        <dbReference type="ARBA" id="ARBA00023143"/>
    </source>
</evidence>
<evidence type="ECO:0000256" key="1">
    <source>
        <dbReference type="ARBA" id="ARBA00009764"/>
    </source>
</evidence>
<dbReference type="GO" id="GO:0009424">
    <property type="term" value="C:bacterial-type flagellum hook"/>
    <property type="evidence" value="ECO:0007669"/>
    <property type="project" value="UniProtKB-UniRule"/>
</dbReference>
<comment type="subcellular location">
    <subcellularLocation>
        <location evidence="5">Secreted</location>
    </subcellularLocation>
    <subcellularLocation>
        <location evidence="5">Bacterial flagellum</location>
    </subcellularLocation>
</comment>
<evidence type="ECO:0000313" key="8">
    <source>
        <dbReference type="EMBL" id="KEF31686.1"/>
    </source>
</evidence>
<proteinExistence type="inferred from homology"/>
<dbReference type="Pfam" id="PF07195">
    <property type="entry name" value="FliD_C"/>
    <property type="match status" value="2"/>
</dbReference>
<feature type="domain" description="Flagellar hook-associated protein 2 C-terminal" evidence="7">
    <location>
        <begin position="568"/>
        <end position="637"/>
    </location>
</feature>
<dbReference type="GO" id="GO:0007155">
    <property type="term" value="P:cell adhesion"/>
    <property type="evidence" value="ECO:0007669"/>
    <property type="project" value="InterPro"/>
</dbReference>
<dbReference type="PANTHER" id="PTHR30288:SF0">
    <property type="entry name" value="FLAGELLAR HOOK-ASSOCIATED PROTEIN 2"/>
    <property type="match status" value="1"/>
</dbReference>
<dbReference type="Proteomes" id="UP000035057">
    <property type="component" value="Unassembled WGS sequence"/>
</dbReference>